<dbReference type="PANTHER" id="PTHR33398:SF1">
    <property type="entry name" value="SMALL RIBOSOMAL SUBUNIT PROTEIN BS20C"/>
    <property type="match status" value="1"/>
</dbReference>
<evidence type="ECO:0000256" key="5">
    <source>
        <dbReference type="ARBA" id="ARBA00023274"/>
    </source>
</evidence>
<accession>A0A2P2PMR7</accession>
<dbReference type="HAMAP" id="MF_00500">
    <property type="entry name" value="Ribosomal_bS20"/>
    <property type="match status" value="1"/>
</dbReference>
<keyword evidence="5" id="KW-0687">Ribonucleoprotein</keyword>
<keyword evidence="4" id="KW-0689">Ribosomal protein</keyword>
<dbReference type="PANTHER" id="PTHR33398">
    <property type="entry name" value="30S RIBOSOMAL PROTEIN S20"/>
    <property type="match status" value="1"/>
</dbReference>
<keyword evidence="2" id="KW-0699">rRNA-binding</keyword>
<dbReference type="AlphaFoldDB" id="A0A2P2PMR7"/>
<dbReference type="Gene3D" id="1.20.58.110">
    <property type="entry name" value="Ribosomal protein S20"/>
    <property type="match status" value="1"/>
</dbReference>
<evidence type="ECO:0000256" key="2">
    <source>
        <dbReference type="ARBA" id="ARBA00022730"/>
    </source>
</evidence>
<dbReference type="GO" id="GO:0003735">
    <property type="term" value="F:structural constituent of ribosome"/>
    <property type="evidence" value="ECO:0007669"/>
    <property type="project" value="InterPro"/>
</dbReference>
<name>A0A2P2PMR7_RHIMU</name>
<dbReference type="InterPro" id="IPR002583">
    <property type="entry name" value="Ribosomal_bS20"/>
</dbReference>
<dbReference type="GO" id="GO:0015935">
    <property type="term" value="C:small ribosomal subunit"/>
    <property type="evidence" value="ECO:0007669"/>
    <property type="project" value="TreeGrafter"/>
</dbReference>
<dbReference type="GO" id="GO:0070181">
    <property type="term" value="F:small ribosomal subunit rRNA binding"/>
    <property type="evidence" value="ECO:0007669"/>
    <property type="project" value="TreeGrafter"/>
</dbReference>
<evidence type="ECO:0000256" key="4">
    <source>
        <dbReference type="ARBA" id="ARBA00022980"/>
    </source>
</evidence>
<evidence type="ECO:0000256" key="1">
    <source>
        <dbReference type="ARBA" id="ARBA00007634"/>
    </source>
</evidence>
<evidence type="ECO:0000256" key="3">
    <source>
        <dbReference type="ARBA" id="ARBA00022884"/>
    </source>
</evidence>
<proteinExistence type="inferred from homology"/>
<dbReference type="EMBL" id="GGEC01075524">
    <property type="protein sequence ID" value="MBX56008.1"/>
    <property type="molecule type" value="Transcribed_RNA"/>
</dbReference>
<dbReference type="NCBIfam" id="TIGR00029">
    <property type="entry name" value="S20"/>
    <property type="match status" value="1"/>
</dbReference>
<dbReference type="InterPro" id="IPR036510">
    <property type="entry name" value="Ribosomal_bS20_sf"/>
</dbReference>
<organism evidence="6">
    <name type="scientific">Rhizophora mucronata</name>
    <name type="common">Asiatic mangrove</name>
    <dbReference type="NCBI Taxonomy" id="61149"/>
    <lineage>
        <taxon>Eukaryota</taxon>
        <taxon>Viridiplantae</taxon>
        <taxon>Streptophyta</taxon>
        <taxon>Embryophyta</taxon>
        <taxon>Tracheophyta</taxon>
        <taxon>Spermatophyta</taxon>
        <taxon>Magnoliopsida</taxon>
        <taxon>eudicotyledons</taxon>
        <taxon>Gunneridae</taxon>
        <taxon>Pentapetalae</taxon>
        <taxon>rosids</taxon>
        <taxon>fabids</taxon>
        <taxon>Malpighiales</taxon>
        <taxon>Rhizophoraceae</taxon>
        <taxon>Rhizophora</taxon>
    </lineage>
</organism>
<dbReference type="SUPFAM" id="SSF46992">
    <property type="entry name" value="Ribosomal protein S20"/>
    <property type="match status" value="1"/>
</dbReference>
<dbReference type="GO" id="GO:0006412">
    <property type="term" value="P:translation"/>
    <property type="evidence" value="ECO:0007669"/>
    <property type="project" value="InterPro"/>
</dbReference>
<reference evidence="6" key="1">
    <citation type="submission" date="2018-02" db="EMBL/GenBank/DDBJ databases">
        <title>Rhizophora mucronata_Transcriptome.</title>
        <authorList>
            <person name="Meera S.P."/>
            <person name="Sreeshan A."/>
            <person name="Augustine A."/>
        </authorList>
    </citation>
    <scope>NUCLEOTIDE SEQUENCE</scope>
    <source>
        <tissue evidence="6">Leaf</tissue>
    </source>
</reference>
<evidence type="ECO:0000313" key="6">
    <source>
        <dbReference type="EMBL" id="MBX56008.1"/>
    </source>
</evidence>
<dbReference type="Pfam" id="PF01649">
    <property type="entry name" value="Ribosomal_S20p"/>
    <property type="match status" value="1"/>
</dbReference>
<sequence>MAGAIRSTCLSRLKNMSLKSIPSFSEEASVLAVGKSPKVPFGPSISRVQELSFKDVFQSNFTTATTAVAPVSIFGALGFSSAFSHVFRCKGSFPTKVVQRSVFYSTASVAKRIRRSEKMQIKNKARKSKVKARMIKVFEALDELKNKPNMQAEEMVHIDKLIEKAHSTINKAVSAGVLHRNTGQRRKARLARRKRVVEVHHGLDTSTTSVVNFS</sequence>
<protein>
    <recommendedName>
        <fullName evidence="7">30S ribosomal protein S20</fullName>
    </recommendedName>
</protein>
<keyword evidence="3" id="KW-0694">RNA-binding</keyword>
<comment type="similarity">
    <text evidence="1">Belongs to the bacterial ribosomal protein bS20 family.</text>
</comment>
<evidence type="ECO:0008006" key="7">
    <source>
        <dbReference type="Google" id="ProtNLM"/>
    </source>
</evidence>